<gene>
    <name evidence="2" type="ORF">AZ34_10475</name>
</gene>
<dbReference type="RefSeq" id="WP_035607763.1">
    <property type="nucleotide sequence ID" value="NZ_JEMG01000001.1"/>
</dbReference>
<dbReference type="Proteomes" id="UP000023268">
    <property type="component" value="Unassembled WGS sequence"/>
</dbReference>
<protein>
    <submittedName>
        <fullName evidence="2">Uncharacterized protein</fullName>
    </submittedName>
</protein>
<proteinExistence type="predicted"/>
<keyword evidence="1" id="KW-0812">Transmembrane</keyword>
<feature type="transmembrane region" description="Helical" evidence="1">
    <location>
        <begin position="95"/>
        <end position="123"/>
    </location>
</feature>
<evidence type="ECO:0000256" key="1">
    <source>
        <dbReference type="SAM" id="Phobius"/>
    </source>
</evidence>
<sequence>MTEPASTAGGAFAGYKLFLFSLPFIGAVLAFWLGIRFVPLKKGAEWKDAVDRLTAGAISSFVLGVPTLIFLARQWPGIFGAMNDLAAAASISTHAVTLLVYGTVFLLCALPGTWLFAAVFGWLRKTEGKDLGEIVQDLRGKGER</sequence>
<name>A0A016XIR8_9BURK</name>
<dbReference type="AlphaFoldDB" id="A0A016XIR8"/>
<accession>A0A016XIR8</accession>
<evidence type="ECO:0000313" key="2">
    <source>
        <dbReference type="EMBL" id="EYC51457.1"/>
    </source>
</evidence>
<evidence type="ECO:0000313" key="3">
    <source>
        <dbReference type="Proteomes" id="UP000023268"/>
    </source>
</evidence>
<dbReference type="eggNOG" id="ENOG50347PK">
    <property type="taxonomic scope" value="Bacteria"/>
</dbReference>
<organism evidence="2 3">
    <name type="scientific">Hylemonella gracilis str. Niagara R</name>
    <dbReference type="NCBI Taxonomy" id="1458275"/>
    <lineage>
        <taxon>Bacteria</taxon>
        <taxon>Pseudomonadati</taxon>
        <taxon>Pseudomonadota</taxon>
        <taxon>Betaproteobacteria</taxon>
        <taxon>Burkholderiales</taxon>
        <taxon>Comamonadaceae</taxon>
        <taxon>Hylemonella</taxon>
    </lineage>
</organism>
<feature type="transmembrane region" description="Helical" evidence="1">
    <location>
        <begin position="12"/>
        <end position="33"/>
    </location>
</feature>
<comment type="caution">
    <text evidence="2">The sequence shown here is derived from an EMBL/GenBank/DDBJ whole genome shotgun (WGS) entry which is preliminary data.</text>
</comment>
<dbReference type="STRING" id="1458275.AZ34_10475"/>
<feature type="transmembrane region" description="Helical" evidence="1">
    <location>
        <begin position="53"/>
        <end position="75"/>
    </location>
</feature>
<dbReference type="EMBL" id="JEMG01000001">
    <property type="protein sequence ID" value="EYC51457.1"/>
    <property type="molecule type" value="Genomic_DNA"/>
</dbReference>
<keyword evidence="1" id="KW-0472">Membrane</keyword>
<reference evidence="2 3" key="1">
    <citation type="submission" date="2014-02" db="EMBL/GenBank/DDBJ databases">
        <title>Draft Genome of Hylemonella gracilis isolated from the Niagara River.</title>
        <authorList>
            <person name="Pawlowski D.R."/>
            <person name="Koudelka G.B."/>
        </authorList>
    </citation>
    <scope>NUCLEOTIDE SEQUENCE [LARGE SCALE GENOMIC DNA]</scope>
    <source>
        <strain evidence="2 3">Niagara R</strain>
    </source>
</reference>
<keyword evidence="1" id="KW-1133">Transmembrane helix</keyword>